<reference evidence="2 3" key="1">
    <citation type="submission" date="2017-03" db="EMBL/GenBank/DDBJ databases">
        <title>Genomes of endolithic fungi from Antarctica.</title>
        <authorList>
            <person name="Coleine C."/>
            <person name="Masonjones S."/>
            <person name="Stajich J.E."/>
        </authorList>
    </citation>
    <scope>NUCLEOTIDE SEQUENCE [LARGE SCALE GENOMIC DNA]</scope>
    <source>
        <strain evidence="2 3">CCFEE 6315</strain>
    </source>
</reference>
<keyword evidence="3" id="KW-1185">Reference proteome</keyword>
<accession>A0A4U0U0R8</accession>
<evidence type="ECO:0000256" key="1">
    <source>
        <dbReference type="SAM" id="MobiDB-lite"/>
    </source>
</evidence>
<evidence type="ECO:0000313" key="2">
    <source>
        <dbReference type="EMBL" id="TKA27936.1"/>
    </source>
</evidence>
<evidence type="ECO:0000313" key="3">
    <source>
        <dbReference type="Proteomes" id="UP000308549"/>
    </source>
</evidence>
<feature type="compositionally biased region" description="Polar residues" evidence="1">
    <location>
        <begin position="10"/>
        <end position="30"/>
    </location>
</feature>
<dbReference type="EMBL" id="NAJL01000020">
    <property type="protein sequence ID" value="TKA27936.1"/>
    <property type="molecule type" value="Genomic_DNA"/>
</dbReference>
<name>A0A4U0U0R8_9PEZI</name>
<organism evidence="2 3">
    <name type="scientific">Salinomyces thailandicus</name>
    <dbReference type="NCBI Taxonomy" id="706561"/>
    <lineage>
        <taxon>Eukaryota</taxon>
        <taxon>Fungi</taxon>
        <taxon>Dikarya</taxon>
        <taxon>Ascomycota</taxon>
        <taxon>Pezizomycotina</taxon>
        <taxon>Dothideomycetes</taxon>
        <taxon>Dothideomycetidae</taxon>
        <taxon>Mycosphaerellales</taxon>
        <taxon>Teratosphaeriaceae</taxon>
        <taxon>Salinomyces</taxon>
    </lineage>
</organism>
<feature type="compositionally biased region" description="Polar residues" evidence="1">
    <location>
        <begin position="67"/>
        <end position="82"/>
    </location>
</feature>
<dbReference type="Proteomes" id="UP000308549">
    <property type="component" value="Unassembled WGS sequence"/>
</dbReference>
<protein>
    <submittedName>
        <fullName evidence="2">Uncharacterized protein</fullName>
    </submittedName>
</protein>
<dbReference type="AlphaFoldDB" id="A0A4U0U0R8"/>
<feature type="compositionally biased region" description="Low complexity" evidence="1">
    <location>
        <begin position="31"/>
        <end position="43"/>
    </location>
</feature>
<proteinExistence type="predicted"/>
<gene>
    <name evidence="2" type="ORF">B0A50_04001</name>
</gene>
<sequence length="152" mass="16297">MASASYYDQVPTSGGNTAPTTTQTNSGVYHQQTQGGQEYARQQQGGGYGQQQSGGYDQESPGGTGVQQGDHQGQKGNVQGESTGAAGQGPDAICRFLDKLERKFGGEKFNNPDNDAKNAAMNQKISTRIKKIAPMEEIANAFKILVKMRGWY</sequence>
<feature type="region of interest" description="Disordered" evidence="1">
    <location>
        <begin position="1"/>
        <end position="90"/>
    </location>
</feature>
<comment type="caution">
    <text evidence="2">The sequence shown here is derived from an EMBL/GenBank/DDBJ whole genome shotgun (WGS) entry which is preliminary data.</text>
</comment>
<dbReference type="OrthoDB" id="5415852at2759"/>